<dbReference type="InterPro" id="IPR004152">
    <property type="entry name" value="GAT_dom"/>
</dbReference>
<dbReference type="InterPro" id="IPR038425">
    <property type="entry name" value="GAT_sf"/>
</dbReference>
<evidence type="ECO:0000256" key="9">
    <source>
        <dbReference type="ARBA" id="ARBA00023242"/>
    </source>
</evidence>
<comment type="subcellular location">
    <subcellularLocation>
        <location evidence="1">Nucleus</location>
    </subcellularLocation>
</comment>
<dbReference type="AlphaFoldDB" id="A0A9N9C9Q7"/>
<feature type="region of interest" description="Disordered" evidence="12">
    <location>
        <begin position="747"/>
        <end position="777"/>
    </location>
</feature>
<keyword evidence="4" id="KW-0813">Transport</keyword>
<dbReference type="GO" id="GO:0016192">
    <property type="term" value="P:vesicle-mediated transport"/>
    <property type="evidence" value="ECO:0007669"/>
    <property type="project" value="UniProtKB-ARBA"/>
</dbReference>
<keyword evidence="17" id="KW-1185">Reference proteome</keyword>
<keyword evidence="13" id="KW-0812">Transmembrane</keyword>
<proteinExistence type="inferred from homology"/>
<sequence>MDTCTKYFKFFVAGASFVCSFQCNLLYLANYPEGSRECVPTPSEYDMPYQEVTLTTSDKIKIRIYVIQQGNDTEARKRPTILFCHGNAGNMGLCLPITERLYDNDDFRCNIVMLSYRGYGFSEGSPSEKGLKIDAQTALDFIMKHEVFKHTKVVVYGQSLGGAVSIDLVSKNEDKVSGLIVENTFLSIPKVVPHVIPQLRHFSFFCTQKWDSEKAIQNIKRIPILFLSGANDDLIPKEHVNKLYELAETEGGKIIKSFPYGTHADTVAQPGYFESIVGRNFAVVCASNQNRSMEAHHVLTKYGFKVKSYGTGSAVRLPGPSLDRPNIYPFGTPYDYMFKDLYEKDTKLYKQNGLLDMLDRNRKIKLAPEQWYTEANETFDVIITCEERCFDAICEDLTDRGEHKNKPVHVINIDIKDNHEDAMIGGRAILQLAQMIDNEQVADLDETVPGILQEWQEKYKYDLLHSVAMRLFDKSRTIVSEYLEQCVNKKEDDWGLIINTCNAVNASENGAKEAAKFIRKRLSKSVNVQHRTLTVLKSMVDNCGAKFHAEIASKKFLDDLELVATSQSTDDVIKNKIISLLSDLTEMFQNEPSLYQISNLYTRLTGLTGVQTPVQTPVQAQRPASYPVQKTNISHDVSAKAKITEDIEVSKNNVQLFTQTLSFTDPESEDITKNELIQEFYTKCKSLHQNIMSYISEIQDEQWMNTLLSVNQDFLNSFKMYEDMVERGQVKIAKQESQRQSFRGSYHLDHEGAGVGGSSSRDPFADPNEAEYDPIVSGPSAKALGKMPASKFYDSAQNYNTSNNHSPLYNEFPNRTSIYNDPPKLPASIYNDTTLFEEEQPASEVQPQYPNIVAPLEPSDYKPPNSNNNINGRQEHIII</sequence>
<evidence type="ECO:0000256" key="7">
    <source>
        <dbReference type="ARBA" id="ARBA00022912"/>
    </source>
</evidence>
<dbReference type="InterPro" id="IPR006811">
    <property type="entry name" value="RNA_pol_II_suA"/>
</dbReference>
<evidence type="ECO:0000259" key="15">
    <source>
        <dbReference type="PROSITE" id="PS50909"/>
    </source>
</evidence>
<dbReference type="PANTHER" id="PTHR20383">
    <property type="entry name" value="RNA POLYMERASE II SUBUNIT A C-TERMINAL DOMAIN PHOSPHATASE"/>
    <property type="match status" value="1"/>
</dbReference>
<accession>A0A9N9C9Q7</accession>
<name>A0A9N9C9Q7_FUNMO</name>
<dbReference type="GO" id="GO:0031124">
    <property type="term" value="P:mRNA 3'-end processing"/>
    <property type="evidence" value="ECO:0007669"/>
    <property type="project" value="UniProtKB-ARBA"/>
</dbReference>
<evidence type="ECO:0000259" key="14">
    <source>
        <dbReference type="PROSITE" id="PS50179"/>
    </source>
</evidence>
<protein>
    <recommendedName>
        <fullName evidence="3">protein-serine/threonine phosphatase</fullName>
        <ecNumber evidence="3">3.1.3.16</ecNumber>
    </recommendedName>
</protein>
<evidence type="ECO:0000256" key="11">
    <source>
        <dbReference type="ARBA" id="ARBA00048336"/>
    </source>
</evidence>
<dbReference type="Pfam" id="PF00561">
    <property type="entry name" value="Abhydrolase_1"/>
    <property type="match status" value="1"/>
</dbReference>
<dbReference type="Gene3D" id="1.20.58.160">
    <property type="match status" value="1"/>
</dbReference>
<evidence type="ECO:0000313" key="16">
    <source>
        <dbReference type="EMBL" id="CAG8592209.1"/>
    </source>
</evidence>
<evidence type="ECO:0000313" key="17">
    <source>
        <dbReference type="Proteomes" id="UP000789375"/>
    </source>
</evidence>
<dbReference type="Pfam" id="PF00790">
    <property type="entry name" value="VHS"/>
    <property type="match status" value="1"/>
</dbReference>
<keyword evidence="8" id="KW-0653">Protein transport</keyword>
<organism evidence="16 17">
    <name type="scientific">Funneliformis mosseae</name>
    <name type="common">Endomycorrhizal fungus</name>
    <name type="synonym">Glomus mosseae</name>
    <dbReference type="NCBI Taxonomy" id="27381"/>
    <lineage>
        <taxon>Eukaryota</taxon>
        <taxon>Fungi</taxon>
        <taxon>Fungi incertae sedis</taxon>
        <taxon>Mucoromycota</taxon>
        <taxon>Glomeromycotina</taxon>
        <taxon>Glomeromycetes</taxon>
        <taxon>Glomerales</taxon>
        <taxon>Glomeraceae</taxon>
        <taxon>Funneliformis</taxon>
    </lineage>
</organism>
<dbReference type="GO" id="GO:0043130">
    <property type="term" value="F:ubiquitin binding"/>
    <property type="evidence" value="ECO:0007669"/>
    <property type="project" value="InterPro"/>
</dbReference>
<dbReference type="InterPro" id="IPR029058">
    <property type="entry name" value="AB_hydrolase_fold"/>
</dbReference>
<dbReference type="SUPFAM" id="SSF53474">
    <property type="entry name" value="alpha/beta-Hydrolases"/>
    <property type="match status" value="1"/>
</dbReference>
<dbReference type="CDD" id="cd16980">
    <property type="entry name" value="VHS_Lsb5"/>
    <property type="match status" value="1"/>
</dbReference>
<dbReference type="InterPro" id="IPR002014">
    <property type="entry name" value="VHS_dom"/>
</dbReference>
<dbReference type="InterPro" id="IPR000073">
    <property type="entry name" value="AB_hydrolase_1"/>
</dbReference>
<dbReference type="InterPro" id="IPR008942">
    <property type="entry name" value="ENTH_VHS"/>
</dbReference>
<gene>
    <name evidence="16" type="ORF">FMOSSE_LOCUS8500</name>
</gene>
<evidence type="ECO:0000256" key="8">
    <source>
        <dbReference type="ARBA" id="ARBA00022927"/>
    </source>
</evidence>
<evidence type="ECO:0000256" key="4">
    <source>
        <dbReference type="ARBA" id="ARBA00022448"/>
    </source>
</evidence>
<comment type="catalytic activity">
    <reaction evidence="11">
        <text>O-phospho-L-threonyl-[protein] + H2O = L-threonyl-[protein] + phosphate</text>
        <dbReference type="Rhea" id="RHEA:47004"/>
        <dbReference type="Rhea" id="RHEA-COMP:11060"/>
        <dbReference type="Rhea" id="RHEA-COMP:11605"/>
        <dbReference type="ChEBI" id="CHEBI:15377"/>
        <dbReference type="ChEBI" id="CHEBI:30013"/>
        <dbReference type="ChEBI" id="CHEBI:43474"/>
        <dbReference type="ChEBI" id="CHEBI:61977"/>
        <dbReference type="EC" id="3.1.3.16"/>
    </reaction>
</comment>
<dbReference type="Gene3D" id="3.40.50.1820">
    <property type="entry name" value="alpha/beta hydrolase"/>
    <property type="match status" value="1"/>
</dbReference>
<reference evidence="16" key="1">
    <citation type="submission" date="2021-06" db="EMBL/GenBank/DDBJ databases">
        <authorList>
            <person name="Kallberg Y."/>
            <person name="Tangrot J."/>
            <person name="Rosling A."/>
        </authorList>
    </citation>
    <scope>NUCLEOTIDE SEQUENCE</scope>
    <source>
        <strain evidence="16">87-6 pot B 2015</strain>
    </source>
</reference>
<evidence type="ECO:0000256" key="10">
    <source>
        <dbReference type="ARBA" id="ARBA00047761"/>
    </source>
</evidence>
<keyword evidence="13" id="KW-0472">Membrane</keyword>
<dbReference type="GO" id="GO:0008420">
    <property type="term" value="F:RNA polymerase II CTD heptapeptide repeat phosphatase activity"/>
    <property type="evidence" value="ECO:0007669"/>
    <property type="project" value="UniProtKB-ARBA"/>
</dbReference>
<keyword evidence="5" id="KW-0507">mRNA processing</keyword>
<evidence type="ECO:0000256" key="6">
    <source>
        <dbReference type="ARBA" id="ARBA00022801"/>
    </source>
</evidence>
<keyword evidence="9" id="KW-0539">Nucleus</keyword>
<dbReference type="Gene3D" id="1.25.40.90">
    <property type="match status" value="1"/>
</dbReference>
<evidence type="ECO:0000256" key="2">
    <source>
        <dbReference type="ARBA" id="ARBA00008978"/>
    </source>
</evidence>
<keyword evidence="13" id="KW-1133">Transmembrane helix</keyword>
<keyword evidence="6" id="KW-0378">Hydrolase</keyword>
<comment type="similarity">
    <text evidence="2">Belongs to the SSU72 phosphatase family.</text>
</comment>
<dbReference type="EC" id="3.1.3.16" evidence="3"/>
<feature type="domain" description="VHS" evidence="14">
    <location>
        <begin position="491"/>
        <end position="604"/>
    </location>
</feature>
<evidence type="ECO:0000256" key="13">
    <source>
        <dbReference type="SAM" id="Phobius"/>
    </source>
</evidence>
<evidence type="ECO:0000256" key="5">
    <source>
        <dbReference type="ARBA" id="ARBA00022664"/>
    </source>
</evidence>
<feature type="region of interest" description="Disordered" evidence="12">
    <location>
        <begin position="855"/>
        <end position="879"/>
    </location>
</feature>
<dbReference type="GO" id="GO:0007034">
    <property type="term" value="P:vacuolar transport"/>
    <property type="evidence" value="ECO:0007669"/>
    <property type="project" value="UniProtKB-ARBA"/>
</dbReference>
<dbReference type="GO" id="GO:0035091">
    <property type="term" value="F:phosphatidylinositol binding"/>
    <property type="evidence" value="ECO:0007669"/>
    <property type="project" value="InterPro"/>
</dbReference>
<dbReference type="Pfam" id="PF04722">
    <property type="entry name" value="Ssu72"/>
    <property type="match status" value="1"/>
</dbReference>
<keyword evidence="7" id="KW-0904">Protein phosphatase</keyword>
<dbReference type="Gene3D" id="3.40.50.2300">
    <property type="match status" value="2"/>
</dbReference>
<feature type="transmembrane region" description="Helical" evidence="13">
    <location>
        <begin position="7"/>
        <end position="29"/>
    </location>
</feature>
<dbReference type="EMBL" id="CAJVPP010002218">
    <property type="protein sequence ID" value="CAG8592209.1"/>
    <property type="molecule type" value="Genomic_DNA"/>
</dbReference>
<evidence type="ECO:0000256" key="12">
    <source>
        <dbReference type="SAM" id="MobiDB-lite"/>
    </source>
</evidence>
<dbReference type="GO" id="GO:0015031">
    <property type="term" value="P:protein transport"/>
    <property type="evidence" value="ECO:0007669"/>
    <property type="project" value="UniProtKB-KW"/>
</dbReference>
<dbReference type="Pfam" id="PF03127">
    <property type="entry name" value="GAT"/>
    <property type="match status" value="1"/>
</dbReference>
<dbReference type="PROSITE" id="PS50909">
    <property type="entry name" value="GAT"/>
    <property type="match status" value="1"/>
</dbReference>
<dbReference type="GO" id="GO:0005847">
    <property type="term" value="C:mRNA cleavage and polyadenylation specificity factor complex"/>
    <property type="evidence" value="ECO:0007669"/>
    <property type="project" value="UniProtKB-ARBA"/>
</dbReference>
<evidence type="ECO:0000256" key="3">
    <source>
        <dbReference type="ARBA" id="ARBA00013081"/>
    </source>
</evidence>
<feature type="domain" description="GAT" evidence="15">
    <location>
        <begin position="638"/>
        <end position="726"/>
    </location>
</feature>
<dbReference type="SUPFAM" id="SSF89009">
    <property type="entry name" value="GAT-like domain"/>
    <property type="match status" value="1"/>
</dbReference>
<comment type="catalytic activity">
    <reaction evidence="10">
        <text>O-phospho-L-seryl-[protein] + H2O = L-seryl-[protein] + phosphate</text>
        <dbReference type="Rhea" id="RHEA:20629"/>
        <dbReference type="Rhea" id="RHEA-COMP:9863"/>
        <dbReference type="Rhea" id="RHEA-COMP:11604"/>
        <dbReference type="ChEBI" id="CHEBI:15377"/>
        <dbReference type="ChEBI" id="CHEBI:29999"/>
        <dbReference type="ChEBI" id="CHEBI:43474"/>
        <dbReference type="ChEBI" id="CHEBI:83421"/>
        <dbReference type="EC" id="3.1.3.16"/>
    </reaction>
</comment>
<dbReference type="SMART" id="SM00288">
    <property type="entry name" value="VHS"/>
    <property type="match status" value="1"/>
</dbReference>
<dbReference type="SUPFAM" id="SSF48464">
    <property type="entry name" value="ENTH/VHS domain"/>
    <property type="match status" value="1"/>
</dbReference>
<dbReference type="PROSITE" id="PS50179">
    <property type="entry name" value="VHS"/>
    <property type="match status" value="1"/>
</dbReference>
<evidence type="ECO:0000256" key="1">
    <source>
        <dbReference type="ARBA" id="ARBA00004123"/>
    </source>
</evidence>
<dbReference type="Proteomes" id="UP000789375">
    <property type="component" value="Unassembled WGS sequence"/>
</dbReference>
<comment type="caution">
    <text evidence="16">The sequence shown here is derived from an EMBL/GenBank/DDBJ whole genome shotgun (WGS) entry which is preliminary data.</text>
</comment>
<dbReference type="FunFam" id="3.40.50.2300:FF:000039">
    <property type="entry name" value="RNA polymerase II subunit A C-terminal domain phosphatase"/>
    <property type="match status" value="1"/>
</dbReference>